<dbReference type="GO" id="GO:0007094">
    <property type="term" value="P:mitotic spindle assembly checkpoint signaling"/>
    <property type="evidence" value="ECO:0007669"/>
    <property type="project" value="TreeGrafter"/>
</dbReference>
<sequence>MADLRARQTSGSSVGSEQQLGQRPAAAPWSPSSSSPRSFDSPRFGSSQAVSDAARSPESASTQSFARTSHVRKSPANGLSRSQQQTTRRSAGPFEPETYLANFLQDVGAASLVPGPAQGKFSHSAARARRKSLSTSSSSAHGAQSPPPQPGIPSDEPTIARHVARVQEEIISLRLAARSRIQKAFPDFVAQYRTTLELQDRLVRLDAETDDLADQTDAFAPRLIQTLQRHAALQEEHLRAKTLARGLTRIVEARSTLASLKSTIDAGRLREAETSIQHASLLFRQAASDEHETVWIQQTMQWEENLSSYREMDALLTQSLVDAFHGAAHVEGAKKSGTASLTVREVVPGSQAPNAEPIALVDVLETLAKRTALEAHLTKLARRIIEGIVEPFLIRQPVGNSKSGAMPRLVQTGESTIDLSSGSATSRLAVLDDVAMLLAFLRQRFGIATDAFALFAAALMSLLLPLLIDKHLEAQLPSSFDGLVDYRALLDRARLFETELSSTGYLVSTEDRVLSRWADQAGVSWTRKIARQALEQVRRDVMSSDWEASMVDWTVIDPPVEAISTKPADDSPVPSTETVFPPVRQLSVEPADRSQTVTPSKATGRLGASRLTRNGVSPSAPRSLSRTPEPVPPPAPAQADQDEDDDAWDFDEAYLPDPPSLPPPSPMPSESAGSDGAWGFDDSGPASPAQSKASALSSARMLEQDTVVPQVANGTSQDDETGDAWGWDDDKELTLPSPASSRHSKRSANSHLVVQPSAAVPTSHQEKIAISTKSERLIELVKSVIREGQSTCRFSTAELGMSIDVASFVSSGLDLLDVFRATLPVHHARSIESVPSLGMQFANDCQWLAKEIDELRTAAKSWDITASVLADMQIVQESYERVHRDALTGQADLQKALIMSMLDETDHLRNTSDDEHNEACERALKQIVFTLKRLSQAWKPMMVQLVYQTLMGTLINDVLLRVLSDIENLADIAAEESSRLNALCKILHTFEEIYYNPANEQSTISLFVPVWFKFNFLSELLEASMVDIMFLHQEGHLVDFSKQELVALVRALFSESPTRQKNIEAILAAG</sequence>
<keyword evidence="4" id="KW-1185">Reference proteome</keyword>
<dbReference type="Pfam" id="PF22766">
    <property type="entry name" value="ZW10_C2"/>
    <property type="match status" value="1"/>
</dbReference>
<evidence type="ECO:0000259" key="2">
    <source>
        <dbReference type="Pfam" id="PF22766"/>
    </source>
</evidence>
<name>G7E8M4_MIXOS</name>
<reference evidence="3 4" key="1">
    <citation type="journal article" date="2011" name="J. Gen. Appl. Microbiol.">
        <title>Draft genome sequencing of the enigmatic basidiomycete Mixia osmundae.</title>
        <authorList>
            <person name="Nishida H."/>
            <person name="Nagatsuka Y."/>
            <person name="Sugiyama J."/>
        </authorList>
    </citation>
    <scope>NUCLEOTIDE SEQUENCE [LARGE SCALE GENOMIC DNA]</scope>
    <source>
        <strain evidence="4">CBS 9802 / IAM 14324 / JCM 22182 / KY 12970</strain>
    </source>
</reference>
<dbReference type="EMBL" id="BABT02000220">
    <property type="protein sequence ID" value="GAA99492.1"/>
    <property type="molecule type" value="Genomic_DNA"/>
</dbReference>
<feature type="compositionally biased region" description="Acidic residues" evidence="1">
    <location>
        <begin position="640"/>
        <end position="654"/>
    </location>
</feature>
<feature type="compositionally biased region" description="Polar residues" evidence="1">
    <location>
        <begin position="77"/>
        <end position="89"/>
    </location>
</feature>
<evidence type="ECO:0000313" key="3">
    <source>
        <dbReference type="EMBL" id="GAA99492.1"/>
    </source>
</evidence>
<dbReference type="OMA" id="HNEACER"/>
<dbReference type="AlphaFoldDB" id="G7E8M4"/>
<accession>G7E8M4</accession>
<reference evidence="3 4" key="2">
    <citation type="journal article" date="2012" name="Open Biol.">
        <title>Characteristics of nucleosomes and linker DNA regions on the genome of the basidiomycete Mixia osmundae revealed by mono- and dinucleosome mapping.</title>
        <authorList>
            <person name="Nishida H."/>
            <person name="Kondo S."/>
            <person name="Matsumoto T."/>
            <person name="Suzuki Y."/>
            <person name="Yoshikawa H."/>
            <person name="Taylor T.D."/>
            <person name="Sugiyama J."/>
        </authorList>
    </citation>
    <scope>NUCLEOTIDE SEQUENCE [LARGE SCALE GENOMIC DNA]</scope>
    <source>
        <strain evidence="4">CBS 9802 / IAM 14324 / JCM 22182 / KY 12970</strain>
    </source>
</reference>
<feature type="domain" description="ZW10 C-terminal helical" evidence="2">
    <location>
        <begin position="922"/>
        <end position="1064"/>
    </location>
</feature>
<dbReference type="GO" id="GO:1990423">
    <property type="term" value="C:RZZ complex"/>
    <property type="evidence" value="ECO:0007669"/>
    <property type="project" value="TreeGrafter"/>
</dbReference>
<dbReference type="InParanoid" id="G7E8M4"/>
<gene>
    <name evidence="3" type="primary">Mo06192</name>
    <name evidence="3" type="ORF">E5Q_06192</name>
</gene>
<dbReference type="OrthoDB" id="534815at2759"/>
<organism evidence="3 4">
    <name type="scientific">Mixia osmundae (strain CBS 9802 / IAM 14324 / JCM 22182 / KY 12970)</name>
    <dbReference type="NCBI Taxonomy" id="764103"/>
    <lineage>
        <taxon>Eukaryota</taxon>
        <taxon>Fungi</taxon>
        <taxon>Dikarya</taxon>
        <taxon>Basidiomycota</taxon>
        <taxon>Pucciniomycotina</taxon>
        <taxon>Mixiomycetes</taxon>
        <taxon>Mixiales</taxon>
        <taxon>Mixiaceae</taxon>
        <taxon>Mixia</taxon>
    </lineage>
</organism>
<feature type="region of interest" description="Disordered" evidence="1">
    <location>
        <begin position="118"/>
        <end position="156"/>
    </location>
</feature>
<protein>
    <recommendedName>
        <fullName evidence="2">ZW10 C-terminal helical domain-containing protein</fullName>
    </recommendedName>
</protein>
<feature type="compositionally biased region" description="Low complexity" evidence="1">
    <location>
        <begin position="23"/>
        <end position="47"/>
    </location>
</feature>
<dbReference type="Proteomes" id="UP000009131">
    <property type="component" value="Unassembled WGS sequence"/>
</dbReference>
<dbReference type="PANTHER" id="PTHR12205">
    <property type="entry name" value="CENTROMERE/KINETOCHORE PROTEIN ZW10"/>
    <property type="match status" value="1"/>
</dbReference>
<feature type="compositionally biased region" description="Polar residues" evidence="1">
    <location>
        <begin position="611"/>
        <end position="626"/>
    </location>
</feature>
<dbReference type="PANTHER" id="PTHR12205:SF0">
    <property type="entry name" value="CENTROMERE_KINETOCHORE PROTEIN ZW10 HOMOLOG"/>
    <property type="match status" value="1"/>
</dbReference>
<feature type="compositionally biased region" description="Polar residues" evidence="1">
    <location>
        <begin position="58"/>
        <end position="67"/>
    </location>
</feature>
<dbReference type="GO" id="GO:0006888">
    <property type="term" value="P:endoplasmic reticulum to Golgi vesicle-mediated transport"/>
    <property type="evidence" value="ECO:0007669"/>
    <property type="project" value="TreeGrafter"/>
</dbReference>
<evidence type="ECO:0000256" key="1">
    <source>
        <dbReference type="SAM" id="MobiDB-lite"/>
    </source>
</evidence>
<feature type="compositionally biased region" description="Acidic residues" evidence="1">
    <location>
        <begin position="717"/>
        <end position="731"/>
    </location>
</feature>
<dbReference type="InterPro" id="IPR046362">
    <property type="entry name" value="Zw10/DSL1_C_sf"/>
</dbReference>
<feature type="compositionally biased region" description="Low complexity" evidence="1">
    <location>
        <begin position="133"/>
        <end position="144"/>
    </location>
</feature>
<feature type="compositionally biased region" description="Polar residues" evidence="1">
    <location>
        <begin position="7"/>
        <end position="21"/>
    </location>
</feature>
<evidence type="ECO:0000313" key="4">
    <source>
        <dbReference type="Proteomes" id="UP000009131"/>
    </source>
</evidence>
<dbReference type="GO" id="GO:0005737">
    <property type="term" value="C:cytoplasm"/>
    <property type="evidence" value="ECO:0007669"/>
    <property type="project" value="GOC"/>
</dbReference>
<dbReference type="InterPro" id="IPR055148">
    <property type="entry name" value="ZW10_C_2"/>
</dbReference>
<dbReference type="RefSeq" id="XP_014568721.1">
    <property type="nucleotide sequence ID" value="XM_014713235.1"/>
</dbReference>
<dbReference type="HOGENOM" id="CLU_288374_0_0_1"/>
<feature type="compositionally biased region" description="Polar residues" evidence="1">
    <location>
        <begin position="688"/>
        <end position="697"/>
    </location>
</feature>
<feature type="region of interest" description="Disordered" evidence="1">
    <location>
        <begin position="562"/>
        <end position="758"/>
    </location>
</feature>
<dbReference type="STRING" id="764103.G7E8M4"/>
<dbReference type="Gene3D" id="1.10.357.150">
    <property type="match status" value="1"/>
</dbReference>
<feature type="region of interest" description="Disordered" evidence="1">
    <location>
        <begin position="1"/>
        <end position="92"/>
    </location>
</feature>
<dbReference type="eggNOG" id="KOG2163">
    <property type="taxonomic scope" value="Eukaryota"/>
</dbReference>
<feature type="compositionally biased region" description="Pro residues" evidence="1">
    <location>
        <begin position="656"/>
        <end position="667"/>
    </location>
</feature>
<proteinExistence type="predicted"/>
<comment type="caution">
    <text evidence="3">The sequence shown here is derived from an EMBL/GenBank/DDBJ whole genome shotgun (WGS) entry which is preliminary data.</text>
</comment>